<reference evidence="1 2" key="1">
    <citation type="submission" date="2017-11" db="EMBL/GenBank/DDBJ databases">
        <title>Comparative genomics of Botrytis spp.</title>
        <authorList>
            <person name="Valero-Jimenez C.A."/>
            <person name="Tapia P."/>
            <person name="Veloso J."/>
            <person name="Silva-Moreno E."/>
            <person name="Staats M."/>
            <person name="Valdes J.H."/>
            <person name="Van Kan J.A.L."/>
        </authorList>
    </citation>
    <scope>NUCLEOTIDE SEQUENCE [LARGE SCALE GENOMIC DNA]</scope>
    <source>
        <strain evidence="1 2">MUCL2830</strain>
    </source>
</reference>
<sequence>MLVDMITRRNFDMKISPGPRDYSPNLSVKAVADKAMDHFVLTFRPKALLLTPQRQVSNAFQPRLPTINEYATLAVGTSTRIKHPLSTPNLDGANYGAPACPIDSTDAILPSTSLSPPGFTKPLSGQPISVRIPNKNAVCTSWCEHTTQYRTYDPTIGMQVLPIPIDLLAEFIIEEAIKADNPLQKLAHICLVKYDCYEKESRKSEVARLVRGLIQRDLH</sequence>
<keyword evidence="2" id="KW-1185">Reference proteome</keyword>
<dbReference type="Proteomes" id="UP000297299">
    <property type="component" value="Unassembled WGS sequence"/>
</dbReference>
<proteinExistence type="predicted"/>
<evidence type="ECO:0000313" key="2">
    <source>
        <dbReference type="Proteomes" id="UP000297299"/>
    </source>
</evidence>
<comment type="caution">
    <text evidence="1">The sequence shown here is derived from an EMBL/GenBank/DDBJ whole genome shotgun (WGS) entry which is preliminary data.</text>
</comment>
<gene>
    <name evidence="1" type="ORF">BOTCAL_0120g00120</name>
</gene>
<name>A0A4Y8D6W8_9HELO</name>
<dbReference type="AlphaFoldDB" id="A0A4Y8D6W8"/>
<accession>A0A4Y8D6W8</accession>
<protein>
    <submittedName>
        <fullName evidence="1">Uncharacterized protein</fullName>
    </submittedName>
</protein>
<dbReference type="OrthoDB" id="3504789at2759"/>
<organism evidence="1 2">
    <name type="scientific">Botryotinia calthae</name>
    <dbReference type="NCBI Taxonomy" id="38488"/>
    <lineage>
        <taxon>Eukaryota</taxon>
        <taxon>Fungi</taxon>
        <taxon>Dikarya</taxon>
        <taxon>Ascomycota</taxon>
        <taxon>Pezizomycotina</taxon>
        <taxon>Leotiomycetes</taxon>
        <taxon>Helotiales</taxon>
        <taxon>Sclerotiniaceae</taxon>
        <taxon>Botryotinia</taxon>
    </lineage>
</organism>
<dbReference type="EMBL" id="PHWZ01000120">
    <property type="protein sequence ID" value="TEY68315.1"/>
    <property type="molecule type" value="Genomic_DNA"/>
</dbReference>
<evidence type="ECO:0000313" key="1">
    <source>
        <dbReference type="EMBL" id="TEY68315.1"/>
    </source>
</evidence>